<comment type="caution">
    <text evidence="2">The sequence shown here is derived from an EMBL/GenBank/DDBJ whole genome shotgun (WGS) entry which is preliminary data.</text>
</comment>
<evidence type="ECO:0000313" key="3">
    <source>
        <dbReference type="Proteomes" id="UP001341840"/>
    </source>
</evidence>
<feature type="transmembrane region" description="Helical" evidence="1">
    <location>
        <begin position="255"/>
        <end position="276"/>
    </location>
</feature>
<keyword evidence="1" id="KW-1133">Transmembrane helix</keyword>
<dbReference type="Proteomes" id="UP001341840">
    <property type="component" value="Unassembled WGS sequence"/>
</dbReference>
<organism evidence="2 3">
    <name type="scientific">Stylosanthes scabra</name>
    <dbReference type="NCBI Taxonomy" id="79078"/>
    <lineage>
        <taxon>Eukaryota</taxon>
        <taxon>Viridiplantae</taxon>
        <taxon>Streptophyta</taxon>
        <taxon>Embryophyta</taxon>
        <taxon>Tracheophyta</taxon>
        <taxon>Spermatophyta</taxon>
        <taxon>Magnoliopsida</taxon>
        <taxon>eudicotyledons</taxon>
        <taxon>Gunneridae</taxon>
        <taxon>Pentapetalae</taxon>
        <taxon>rosids</taxon>
        <taxon>fabids</taxon>
        <taxon>Fabales</taxon>
        <taxon>Fabaceae</taxon>
        <taxon>Papilionoideae</taxon>
        <taxon>50 kb inversion clade</taxon>
        <taxon>dalbergioids sensu lato</taxon>
        <taxon>Dalbergieae</taxon>
        <taxon>Pterocarpus clade</taxon>
        <taxon>Stylosanthes</taxon>
    </lineage>
</organism>
<keyword evidence="3" id="KW-1185">Reference proteome</keyword>
<gene>
    <name evidence="2" type="ORF">PIB30_083938</name>
</gene>
<proteinExistence type="predicted"/>
<reference evidence="2 3" key="1">
    <citation type="journal article" date="2023" name="Plants (Basel)">
        <title>Bridging the Gap: Combining Genomics and Transcriptomics Approaches to Understand Stylosanthes scabra, an Orphan Legume from the Brazilian Caatinga.</title>
        <authorList>
            <person name="Ferreira-Neto J.R.C."/>
            <person name="da Silva M.D."/>
            <person name="Binneck E."/>
            <person name="de Melo N.F."/>
            <person name="da Silva R.H."/>
            <person name="de Melo A.L.T.M."/>
            <person name="Pandolfi V."/>
            <person name="Bustamante F.O."/>
            <person name="Brasileiro-Vidal A.C."/>
            <person name="Benko-Iseppon A.M."/>
        </authorList>
    </citation>
    <scope>NUCLEOTIDE SEQUENCE [LARGE SCALE GENOMIC DNA]</scope>
    <source>
        <tissue evidence="2">Leaves</tissue>
    </source>
</reference>
<keyword evidence="1" id="KW-0812">Transmembrane</keyword>
<evidence type="ECO:0000313" key="2">
    <source>
        <dbReference type="EMBL" id="MED6200318.1"/>
    </source>
</evidence>
<dbReference type="EMBL" id="JASCZI010212794">
    <property type="protein sequence ID" value="MED6200318.1"/>
    <property type="molecule type" value="Genomic_DNA"/>
</dbReference>
<evidence type="ECO:0000256" key="1">
    <source>
        <dbReference type="SAM" id="Phobius"/>
    </source>
</evidence>
<protein>
    <submittedName>
        <fullName evidence="2">Uncharacterized protein</fullName>
    </submittedName>
</protein>
<sequence>MAPLPGIKTLHHRTHLLKSASKKPFNCYGRKGRNFKKTKGESMLKDLPSQALSIPKGSVPTLFLCANQEGREDAPLNEEDVENLNHKEVHECLEEIEEENGDQEAEDIDHEVEDKDKEQKGIEIVHSASSEATPSKLPSELQFKWVNFSNLNFIGPQHFGLLETHGQLKSLCSVMDRNEMDSLGLDESRFITFGTPKICSRHLFKLLNNRRKVGSFSLRKHLELCQFQEKLVDSQSDGWTNQVWDPGENYKNKHFWGLVTYLGIFASVMYMIWNLIKNTKSKYWWKFIDSVGILKSLVHTTWDLGDQCNNKNWWKFQDEFKHKPP</sequence>
<name>A0ABU6XV14_9FABA</name>
<keyword evidence="1" id="KW-0472">Membrane</keyword>
<accession>A0ABU6XV14</accession>